<dbReference type="AlphaFoldDB" id="M5SQE2"/>
<dbReference type="Proteomes" id="UP000011996">
    <property type="component" value="Unassembled WGS sequence"/>
</dbReference>
<proteinExistence type="predicted"/>
<accession>M5SQE2</accession>
<reference evidence="1 2" key="1">
    <citation type="journal article" date="2013" name="Mar. Genomics">
        <title>Expression of sulfatases in Rhodopirellula baltica and the diversity of sulfatases in the genus Rhodopirellula.</title>
        <authorList>
            <person name="Wegner C.E."/>
            <person name="Richter-Heitmann T."/>
            <person name="Klindworth A."/>
            <person name="Klockow C."/>
            <person name="Richter M."/>
            <person name="Achstetter T."/>
            <person name="Glockner F.O."/>
            <person name="Harder J."/>
        </authorList>
    </citation>
    <scope>NUCLEOTIDE SEQUENCE [LARGE SCALE GENOMIC DNA]</scope>
    <source>
        <strain evidence="1 2">SH398</strain>
    </source>
</reference>
<dbReference type="EMBL" id="ANOF01000034">
    <property type="protein sequence ID" value="EMI28474.1"/>
    <property type="molecule type" value="Genomic_DNA"/>
</dbReference>
<organism evidence="1 2">
    <name type="scientific">Rhodopirellula europaea SH398</name>
    <dbReference type="NCBI Taxonomy" id="1263868"/>
    <lineage>
        <taxon>Bacteria</taxon>
        <taxon>Pseudomonadati</taxon>
        <taxon>Planctomycetota</taxon>
        <taxon>Planctomycetia</taxon>
        <taxon>Pirellulales</taxon>
        <taxon>Pirellulaceae</taxon>
        <taxon>Rhodopirellula</taxon>
    </lineage>
</organism>
<protein>
    <submittedName>
        <fullName evidence="1">Uncharacterized protein</fullName>
    </submittedName>
</protein>
<evidence type="ECO:0000313" key="2">
    <source>
        <dbReference type="Proteomes" id="UP000011996"/>
    </source>
</evidence>
<gene>
    <name evidence="1" type="ORF">RESH_00949</name>
</gene>
<dbReference type="STRING" id="1263868.RESH_00949"/>
<comment type="caution">
    <text evidence="1">The sequence shown here is derived from an EMBL/GenBank/DDBJ whole genome shotgun (WGS) entry which is preliminary data.</text>
</comment>
<name>M5SQE2_9BACT</name>
<sequence>MDLSNSRPVVDAGGWLFVFILRRTRRSCFFQDYARNWLALACQHDFVGVAAPWPAGSSGIGHSGVVFLFIVDVLLCWQSSSMLVQRSTHQSLRAGIDTSS</sequence>
<evidence type="ECO:0000313" key="1">
    <source>
        <dbReference type="EMBL" id="EMI28474.1"/>
    </source>
</evidence>